<evidence type="ECO:0000313" key="2">
    <source>
        <dbReference type="EMBL" id="KAK4220380.1"/>
    </source>
</evidence>
<name>A0AAN6YKW0_9PEZI</name>
<accession>A0AAN6YKW0</accession>
<dbReference type="EMBL" id="MU858045">
    <property type="protein sequence ID" value="KAK4220380.1"/>
    <property type="molecule type" value="Genomic_DNA"/>
</dbReference>
<reference evidence="2" key="2">
    <citation type="submission" date="2023-05" db="EMBL/GenBank/DDBJ databases">
        <authorList>
            <consortium name="Lawrence Berkeley National Laboratory"/>
            <person name="Steindorff A."/>
            <person name="Hensen N."/>
            <person name="Bonometti L."/>
            <person name="Westerberg I."/>
            <person name="Brannstrom I.O."/>
            <person name="Guillou S."/>
            <person name="Cros-Aarteil S."/>
            <person name="Calhoun S."/>
            <person name="Haridas S."/>
            <person name="Kuo A."/>
            <person name="Mondo S."/>
            <person name="Pangilinan J."/>
            <person name="Riley R."/>
            <person name="Labutti K."/>
            <person name="Andreopoulos B."/>
            <person name="Lipzen A."/>
            <person name="Chen C."/>
            <person name="Yanf M."/>
            <person name="Daum C."/>
            <person name="Ng V."/>
            <person name="Clum A."/>
            <person name="Ohm R."/>
            <person name="Martin F."/>
            <person name="Silar P."/>
            <person name="Natvig D."/>
            <person name="Lalanne C."/>
            <person name="Gautier V."/>
            <person name="Ament-Velasquez S.L."/>
            <person name="Kruys A."/>
            <person name="Hutchinson M.I."/>
            <person name="Powell A.J."/>
            <person name="Barry K."/>
            <person name="Miller A.N."/>
            <person name="Grigoriev I.V."/>
            <person name="Debuchy R."/>
            <person name="Gladieux P."/>
            <person name="Thoren M.H."/>
            <person name="Johannesson H."/>
        </authorList>
    </citation>
    <scope>NUCLEOTIDE SEQUENCE</scope>
    <source>
        <strain evidence="2">PSN293</strain>
    </source>
</reference>
<proteinExistence type="predicted"/>
<feature type="domain" description="Amidase" evidence="1">
    <location>
        <begin position="2"/>
        <end position="155"/>
    </location>
</feature>
<dbReference type="PANTHER" id="PTHR42678:SF34">
    <property type="entry name" value="OS04G0183300 PROTEIN"/>
    <property type="match status" value="1"/>
</dbReference>
<protein>
    <submittedName>
        <fullName evidence="2">Amidase signature domain-containing protein</fullName>
    </submittedName>
</protein>
<dbReference type="Gene3D" id="3.90.1300.10">
    <property type="entry name" value="Amidase signature (AS) domain"/>
    <property type="match status" value="1"/>
</dbReference>
<dbReference type="InterPro" id="IPR023631">
    <property type="entry name" value="Amidase_dom"/>
</dbReference>
<gene>
    <name evidence="2" type="ORF">QBC37DRAFT_394153</name>
</gene>
<dbReference type="AlphaFoldDB" id="A0AAN6YKW0"/>
<evidence type="ECO:0000259" key="1">
    <source>
        <dbReference type="Pfam" id="PF01425"/>
    </source>
</evidence>
<dbReference type="InterPro" id="IPR036928">
    <property type="entry name" value="AS_sf"/>
</dbReference>
<reference evidence="2" key="1">
    <citation type="journal article" date="2023" name="Mol. Phylogenet. Evol.">
        <title>Genome-scale phylogeny and comparative genomics of the fungal order Sordariales.</title>
        <authorList>
            <person name="Hensen N."/>
            <person name="Bonometti L."/>
            <person name="Westerberg I."/>
            <person name="Brannstrom I.O."/>
            <person name="Guillou S."/>
            <person name="Cros-Aarteil S."/>
            <person name="Calhoun S."/>
            <person name="Haridas S."/>
            <person name="Kuo A."/>
            <person name="Mondo S."/>
            <person name="Pangilinan J."/>
            <person name="Riley R."/>
            <person name="LaButti K."/>
            <person name="Andreopoulos B."/>
            <person name="Lipzen A."/>
            <person name="Chen C."/>
            <person name="Yan M."/>
            <person name="Daum C."/>
            <person name="Ng V."/>
            <person name="Clum A."/>
            <person name="Steindorff A."/>
            <person name="Ohm R.A."/>
            <person name="Martin F."/>
            <person name="Silar P."/>
            <person name="Natvig D.O."/>
            <person name="Lalanne C."/>
            <person name="Gautier V."/>
            <person name="Ament-Velasquez S.L."/>
            <person name="Kruys A."/>
            <person name="Hutchinson M.I."/>
            <person name="Powell A.J."/>
            <person name="Barry K."/>
            <person name="Miller A.N."/>
            <person name="Grigoriev I.V."/>
            <person name="Debuchy R."/>
            <person name="Gladieux P."/>
            <person name="Hiltunen Thoren M."/>
            <person name="Johannesson H."/>
        </authorList>
    </citation>
    <scope>NUCLEOTIDE SEQUENCE</scope>
    <source>
        <strain evidence="2">PSN293</strain>
    </source>
</reference>
<organism evidence="2 3">
    <name type="scientific">Rhypophila decipiens</name>
    <dbReference type="NCBI Taxonomy" id="261697"/>
    <lineage>
        <taxon>Eukaryota</taxon>
        <taxon>Fungi</taxon>
        <taxon>Dikarya</taxon>
        <taxon>Ascomycota</taxon>
        <taxon>Pezizomycotina</taxon>
        <taxon>Sordariomycetes</taxon>
        <taxon>Sordariomycetidae</taxon>
        <taxon>Sordariales</taxon>
        <taxon>Naviculisporaceae</taxon>
        <taxon>Rhypophila</taxon>
    </lineage>
</organism>
<evidence type="ECO:0000313" key="3">
    <source>
        <dbReference type="Proteomes" id="UP001301769"/>
    </source>
</evidence>
<comment type="caution">
    <text evidence="2">The sequence shown here is derived from an EMBL/GenBank/DDBJ whole genome shotgun (WGS) entry which is preliminary data.</text>
</comment>
<sequence length="256" mass="27108">MSQWGNSSSSSQTASNGWSAVGGQTYGVYVPRQDPCGSSSGSAVSMALGLVTGTVGVETVGSITCAAIRSNMVSIKTTAGLVARDNVVVTKLRGSVGPITRIVKGAAMMLSVMAGPSPDDPASLKTPFSKILDYTKSCKIDGLVNSRLGVPRNNADNPFAAIMSLTPVMKTFDRILDTMRSLAATIIDNGNYTAYAQVNADNAPQQIVGPAEYSYDMESYFRSLIVNPREILTMEDLIGCTKKLPEEDYPSRDVAN</sequence>
<dbReference type="SUPFAM" id="SSF75304">
    <property type="entry name" value="Amidase signature (AS) enzymes"/>
    <property type="match status" value="1"/>
</dbReference>
<dbReference type="PANTHER" id="PTHR42678">
    <property type="entry name" value="AMIDASE"/>
    <property type="match status" value="1"/>
</dbReference>
<dbReference type="Pfam" id="PF01425">
    <property type="entry name" value="Amidase"/>
    <property type="match status" value="1"/>
</dbReference>
<dbReference type="Proteomes" id="UP001301769">
    <property type="component" value="Unassembled WGS sequence"/>
</dbReference>
<keyword evidence="3" id="KW-1185">Reference proteome</keyword>